<accession>A0A8B9DUY6</accession>
<keyword evidence="5 12" id="KW-0812">Transmembrane</keyword>
<reference evidence="13" key="1">
    <citation type="submission" date="2025-08" db="UniProtKB">
        <authorList>
            <consortium name="Ensembl"/>
        </authorList>
    </citation>
    <scope>IDENTIFICATION</scope>
</reference>
<name>A0A8B9DUY6_ANSCY</name>
<protein>
    <recommendedName>
        <fullName evidence="9">Membrane protein BRI3</fullName>
    </recommendedName>
    <alternativeName>
        <fullName evidence="10">Brain protein I3</fullName>
    </alternativeName>
</protein>
<evidence type="ECO:0000256" key="9">
    <source>
        <dbReference type="ARBA" id="ARBA00035284"/>
    </source>
</evidence>
<keyword evidence="4" id="KW-0963">Cytoplasm</keyword>
<dbReference type="PANTHER" id="PTHR13551">
    <property type="entry name" value="BRAIN PROTEIN I3"/>
    <property type="match status" value="1"/>
</dbReference>
<feature type="transmembrane region" description="Helical" evidence="12">
    <location>
        <begin position="80"/>
        <end position="99"/>
    </location>
</feature>
<dbReference type="Ensembl" id="ENSACDT00005014396.1">
    <property type="protein sequence ID" value="ENSACDP00005011914.1"/>
    <property type="gene ID" value="ENSACDG00005008791.1"/>
</dbReference>
<dbReference type="PANTHER" id="PTHR13551:SF1">
    <property type="entry name" value="MEMBRANE PROTEIN BRI3"/>
    <property type="match status" value="1"/>
</dbReference>
<dbReference type="Proteomes" id="UP000694521">
    <property type="component" value="Unplaced"/>
</dbReference>
<evidence type="ECO:0000313" key="13">
    <source>
        <dbReference type="Ensembl" id="ENSACDP00005011914.1"/>
    </source>
</evidence>
<dbReference type="Pfam" id="PF10164">
    <property type="entry name" value="BRI3"/>
    <property type="match status" value="1"/>
</dbReference>
<evidence type="ECO:0000256" key="8">
    <source>
        <dbReference type="ARBA" id="ARBA00023228"/>
    </source>
</evidence>
<dbReference type="GO" id="GO:0048471">
    <property type="term" value="C:perinuclear region of cytoplasm"/>
    <property type="evidence" value="ECO:0007669"/>
    <property type="project" value="UniProtKB-SubCell"/>
</dbReference>
<proteinExistence type="inferred from homology"/>
<evidence type="ECO:0000256" key="1">
    <source>
        <dbReference type="ARBA" id="ARBA00004155"/>
    </source>
</evidence>
<dbReference type="InterPro" id="IPR019317">
    <property type="entry name" value="BRI3"/>
</dbReference>
<comment type="subunit">
    <text evidence="11">Interacts with BRI3BP. Interacts with MGAT1 and IFITM3.</text>
</comment>
<evidence type="ECO:0000313" key="14">
    <source>
        <dbReference type="Proteomes" id="UP000694521"/>
    </source>
</evidence>
<sequence length="112" mass="11969">GPASNNTSEAAKAFVLKLSESESTCGFSEFHCVSGAAPVYVFQCTGINQLTLLLRAVVAVSCSVFRFYRVGVLEDTFTCLGVLCAIVFFPIGILFCLALRQRRCPNCGAAFG</sequence>
<evidence type="ECO:0000256" key="10">
    <source>
        <dbReference type="ARBA" id="ARBA00035449"/>
    </source>
</evidence>
<comment type="subcellular location">
    <subcellularLocation>
        <location evidence="2">Cytoplasm</location>
        <location evidence="2">Perinuclear region</location>
    </subcellularLocation>
    <subcellularLocation>
        <location evidence="1">Lysosome membrane</location>
        <topology evidence="1">Multi-pass membrane protein</topology>
    </subcellularLocation>
</comment>
<dbReference type="GO" id="GO:0005765">
    <property type="term" value="C:lysosomal membrane"/>
    <property type="evidence" value="ECO:0007669"/>
    <property type="project" value="UniProtKB-SubCell"/>
</dbReference>
<comment type="similarity">
    <text evidence="3">Belongs to the BRI3 family.</text>
</comment>
<keyword evidence="6 12" id="KW-1133">Transmembrane helix</keyword>
<evidence type="ECO:0000256" key="12">
    <source>
        <dbReference type="SAM" id="Phobius"/>
    </source>
</evidence>
<keyword evidence="8" id="KW-0458">Lysosome</keyword>
<evidence type="ECO:0000256" key="2">
    <source>
        <dbReference type="ARBA" id="ARBA00004556"/>
    </source>
</evidence>
<evidence type="ECO:0000256" key="5">
    <source>
        <dbReference type="ARBA" id="ARBA00022692"/>
    </source>
</evidence>
<dbReference type="AlphaFoldDB" id="A0A8B9DUY6"/>
<keyword evidence="14" id="KW-1185">Reference proteome</keyword>
<reference evidence="13" key="2">
    <citation type="submission" date="2025-09" db="UniProtKB">
        <authorList>
            <consortium name="Ensembl"/>
        </authorList>
    </citation>
    <scope>IDENTIFICATION</scope>
</reference>
<evidence type="ECO:0000256" key="4">
    <source>
        <dbReference type="ARBA" id="ARBA00022490"/>
    </source>
</evidence>
<evidence type="ECO:0000256" key="7">
    <source>
        <dbReference type="ARBA" id="ARBA00023136"/>
    </source>
</evidence>
<evidence type="ECO:0000256" key="11">
    <source>
        <dbReference type="ARBA" id="ARBA00046593"/>
    </source>
</evidence>
<evidence type="ECO:0000256" key="3">
    <source>
        <dbReference type="ARBA" id="ARBA00008090"/>
    </source>
</evidence>
<keyword evidence="7 12" id="KW-0472">Membrane</keyword>
<evidence type="ECO:0000256" key="6">
    <source>
        <dbReference type="ARBA" id="ARBA00022989"/>
    </source>
</evidence>
<organism evidence="13 14">
    <name type="scientific">Anser cygnoides</name>
    <name type="common">Swan goose</name>
    <dbReference type="NCBI Taxonomy" id="8845"/>
    <lineage>
        <taxon>Eukaryota</taxon>
        <taxon>Metazoa</taxon>
        <taxon>Chordata</taxon>
        <taxon>Craniata</taxon>
        <taxon>Vertebrata</taxon>
        <taxon>Euteleostomi</taxon>
        <taxon>Archelosauria</taxon>
        <taxon>Archosauria</taxon>
        <taxon>Dinosauria</taxon>
        <taxon>Saurischia</taxon>
        <taxon>Theropoda</taxon>
        <taxon>Coelurosauria</taxon>
        <taxon>Aves</taxon>
        <taxon>Neognathae</taxon>
        <taxon>Galloanserae</taxon>
        <taxon>Anseriformes</taxon>
        <taxon>Anatidae</taxon>
        <taxon>Anserinae</taxon>
        <taxon>Anser</taxon>
    </lineage>
</organism>